<dbReference type="EMBL" id="UWPJ01000020">
    <property type="protein sequence ID" value="VCU70507.1"/>
    <property type="molecule type" value="Genomic_DNA"/>
</dbReference>
<evidence type="ECO:0000313" key="2">
    <source>
        <dbReference type="EMBL" id="VCU70507.1"/>
    </source>
</evidence>
<sequence>MQCAFARLSLRLAALGLSLALFLPLGAGAQPSPALKHAPAEAPTRVLFVGNSLVYYNNGLSTHVHRMISAANPALESTVKSSYKSVHITGATLDQYPLEHFLKPGILNVKEPFQLVVLAGNSTDASGEAQRDRYRKKVLEFDALIKRAGSHTALYWLPAPVKPHPLAETGMTQKNADMLLSVGNEIGALVIPVGPAFDEAYRRRPGIKLQTEYDGNHPTLAGTYLSAAVVYGSLYGKPSKGNTYDYFGRVDKETAAFLQQVADDTVNAFYGR</sequence>
<dbReference type="Proteomes" id="UP000277294">
    <property type="component" value="Unassembled WGS sequence"/>
</dbReference>
<keyword evidence="1" id="KW-0732">Signal</keyword>
<evidence type="ECO:0000256" key="1">
    <source>
        <dbReference type="SAM" id="SignalP"/>
    </source>
</evidence>
<gene>
    <name evidence="2" type="ORF">PIGHUM_02579</name>
</gene>
<feature type="chain" id="PRO_5018120010" description="SGNH hydrolase-type esterase domain-containing protein" evidence="1">
    <location>
        <begin position="30"/>
        <end position="272"/>
    </location>
</feature>
<proteinExistence type="predicted"/>
<dbReference type="RefSeq" id="WP_124080024.1">
    <property type="nucleotide sequence ID" value="NZ_UWPJ01000020.1"/>
</dbReference>
<protein>
    <recommendedName>
        <fullName evidence="4">SGNH hydrolase-type esterase domain-containing protein</fullName>
    </recommendedName>
</protein>
<feature type="signal peptide" evidence="1">
    <location>
        <begin position="1"/>
        <end position="29"/>
    </location>
</feature>
<evidence type="ECO:0008006" key="4">
    <source>
        <dbReference type="Google" id="ProtNLM"/>
    </source>
</evidence>
<dbReference type="Gene3D" id="3.40.50.1110">
    <property type="entry name" value="SGNH hydrolase"/>
    <property type="match status" value="1"/>
</dbReference>
<organism evidence="2 3">
    <name type="scientific">Pigmentiphaga humi</name>
    <dbReference type="NCBI Taxonomy" id="2478468"/>
    <lineage>
        <taxon>Bacteria</taxon>
        <taxon>Pseudomonadati</taxon>
        <taxon>Pseudomonadota</taxon>
        <taxon>Betaproteobacteria</taxon>
        <taxon>Burkholderiales</taxon>
        <taxon>Alcaligenaceae</taxon>
        <taxon>Pigmentiphaga</taxon>
    </lineage>
</organism>
<evidence type="ECO:0000313" key="3">
    <source>
        <dbReference type="Proteomes" id="UP000277294"/>
    </source>
</evidence>
<keyword evidence="3" id="KW-1185">Reference proteome</keyword>
<accession>A0A3P4B2J5</accession>
<dbReference type="AlphaFoldDB" id="A0A3P4B2J5"/>
<dbReference type="SUPFAM" id="SSF52266">
    <property type="entry name" value="SGNH hydrolase"/>
    <property type="match status" value="1"/>
</dbReference>
<dbReference type="OrthoDB" id="9792428at2"/>
<reference evidence="2 3" key="1">
    <citation type="submission" date="2018-10" db="EMBL/GenBank/DDBJ databases">
        <authorList>
            <person name="Criscuolo A."/>
        </authorList>
    </citation>
    <scope>NUCLEOTIDE SEQUENCE [LARGE SCALE GENOMIC DNA]</scope>
    <source>
        <strain evidence="2">DnA1</strain>
    </source>
</reference>
<dbReference type="GO" id="GO:0016788">
    <property type="term" value="F:hydrolase activity, acting on ester bonds"/>
    <property type="evidence" value="ECO:0007669"/>
    <property type="project" value="UniProtKB-ARBA"/>
</dbReference>
<name>A0A3P4B2J5_9BURK</name>
<dbReference type="InterPro" id="IPR036514">
    <property type="entry name" value="SGNH_hydro_sf"/>
</dbReference>